<dbReference type="OrthoDB" id="288620at2"/>
<evidence type="ECO:0000313" key="2">
    <source>
        <dbReference type="EMBL" id="EMI22261.1"/>
    </source>
</evidence>
<dbReference type="AlphaFoldDB" id="M5RSS6"/>
<dbReference type="RefSeq" id="WP_008691712.1">
    <property type="nucleotide sequence ID" value="NZ_ANOG01000124.1"/>
</dbReference>
<accession>M5RSS6</accession>
<name>M5RSS6_9BACT</name>
<proteinExistence type="predicted"/>
<protein>
    <submittedName>
        <fullName evidence="2">Uncharacterized protein</fullName>
    </submittedName>
</protein>
<gene>
    <name evidence="2" type="ORF">RMSM_00787</name>
</gene>
<organism evidence="2 3">
    <name type="scientific">Rhodopirellula maiorica SM1</name>
    <dbReference type="NCBI Taxonomy" id="1265738"/>
    <lineage>
        <taxon>Bacteria</taxon>
        <taxon>Pseudomonadati</taxon>
        <taxon>Planctomycetota</taxon>
        <taxon>Planctomycetia</taxon>
        <taxon>Pirellulales</taxon>
        <taxon>Pirellulaceae</taxon>
        <taxon>Novipirellula</taxon>
    </lineage>
</organism>
<dbReference type="PATRIC" id="fig|1265738.3.peg.784"/>
<dbReference type="Proteomes" id="UP000011991">
    <property type="component" value="Unassembled WGS sequence"/>
</dbReference>
<sequence length="64" mass="7002">MKTIHITISPSGETKVETNGFSGGECREASQFLEAALGEKRSEKLTGEFYANHSQPENQSQQEG</sequence>
<evidence type="ECO:0000256" key="1">
    <source>
        <dbReference type="SAM" id="MobiDB-lite"/>
    </source>
</evidence>
<reference evidence="2 3" key="1">
    <citation type="journal article" date="2013" name="Mar. Genomics">
        <title>Expression of sulfatases in Rhodopirellula baltica and the diversity of sulfatases in the genus Rhodopirellula.</title>
        <authorList>
            <person name="Wegner C.E."/>
            <person name="Richter-Heitmann T."/>
            <person name="Klindworth A."/>
            <person name="Klockow C."/>
            <person name="Richter M."/>
            <person name="Achstetter T."/>
            <person name="Glockner F.O."/>
            <person name="Harder J."/>
        </authorList>
    </citation>
    <scope>NUCLEOTIDE SEQUENCE [LARGE SCALE GENOMIC DNA]</scope>
    <source>
        <strain evidence="2 3">SM1</strain>
    </source>
</reference>
<dbReference type="EMBL" id="ANOG01000124">
    <property type="protein sequence ID" value="EMI22261.1"/>
    <property type="molecule type" value="Genomic_DNA"/>
</dbReference>
<feature type="region of interest" description="Disordered" evidence="1">
    <location>
        <begin position="1"/>
        <end position="20"/>
    </location>
</feature>
<keyword evidence="3" id="KW-1185">Reference proteome</keyword>
<comment type="caution">
    <text evidence="2">The sequence shown here is derived from an EMBL/GenBank/DDBJ whole genome shotgun (WGS) entry which is preliminary data.</text>
</comment>
<dbReference type="Pfam" id="PF11211">
    <property type="entry name" value="DUF2997"/>
    <property type="match status" value="1"/>
</dbReference>
<evidence type="ECO:0000313" key="3">
    <source>
        <dbReference type="Proteomes" id="UP000011991"/>
    </source>
</evidence>
<dbReference type="InterPro" id="IPR021375">
    <property type="entry name" value="DUF2997"/>
</dbReference>